<keyword evidence="9" id="KW-0418">Kinase</keyword>
<evidence type="ECO:0000256" key="14">
    <source>
        <dbReference type="SAM" id="MobiDB-lite"/>
    </source>
</evidence>
<evidence type="ECO:0000259" key="15">
    <source>
        <dbReference type="PROSITE" id="PS50290"/>
    </source>
</evidence>
<protein>
    <recommendedName>
        <fullName evidence="4">non-specific serine/threonine protein kinase</fullName>
        <ecNumber evidence="4">2.7.11.1</ecNumber>
    </recommendedName>
</protein>
<dbReference type="Gene3D" id="1.10.1070.11">
    <property type="entry name" value="Phosphatidylinositol 3-/4-kinase, catalytic domain"/>
    <property type="match status" value="1"/>
</dbReference>
<dbReference type="VEuPathDB" id="FungiDB:TEQG_04173"/>
<dbReference type="GO" id="GO:0000723">
    <property type="term" value="P:telomere maintenance"/>
    <property type="evidence" value="ECO:0007669"/>
    <property type="project" value="TreeGrafter"/>
</dbReference>
<dbReference type="GO" id="GO:0006281">
    <property type="term" value="P:DNA repair"/>
    <property type="evidence" value="ECO:0007669"/>
    <property type="project" value="UniProtKB-KW"/>
</dbReference>
<keyword evidence="6" id="KW-0808">Transferase</keyword>
<evidence type="ECO:0000256" key="7">
    <source>
        <dbReference type="ARBA" id="ARBA00022741"/>
    </source>
</evidence>
<evidence type="ECO:0000256" key="13">
    <source>
        <dbReference type="ARBA" id="ARBA00025079"/>
    </source>
</evidence>
<dbReference type="SMART" id="SM01343">
    <property type="entry name" value="FATC"/>
    <property type="match status" value="1"/>
</dbReference>
<dbReference type="PROSITE" id="PS51189">
    <property type="entry name" value="FAT"/>
    <property type="match status" value="1"/>
</dbReference>
<dbReference type="GO" id="GO:0004674">
    <property type="term" value="F:protein serine/threonine kinase activity"/>
    <property type="evidence" value="ECO:0007669"/>
    <property type="project" value="UniProtKB-KW"/>
</dbReference>
<dbReference type="InterPro" id="IPR012993">
    <property type="entry name" value="UME"/>
</dbReference>
<dbReference type="InterPro" id="IPR000403">
    <property type="entry name" value="PI3/4_kinase_cat_dom"/>
</dbReference>
<evidence type="ECO:0000256" key="3">
    <source>
        <dbReference type="ARBA" id="ARBA00011370"/>
    </source>
</evidence>
<keyword evidence="11" id="KW-0234">DNA repair</keyword>
<comment type="function">
    <text evidence="13">Serine/threonine protein kinase which activates checkpoint signaling upon genotoxic stresses such as ionizing radiation (IR), ultraviolet light (UV), or DNA replication stalling, thereby acting as a DNA damage sensor. Recognizes the substrate consensus sequence [ST]-Q. Phosphorylates histone H2A to form H2AS128ph (gamma-H2A) at sites of DNA damage, involved in the regulation of DNA damage response mechanism. Required for the control of telomere length and genome stability.</text>
</comment>
<keyword evidence="5" id="KW-0723">Serine/threonine-protein kinase</keyword>
<dbReference type="Pfam" id="PF02259">
    <property type="entry name" value="FAT"/>
    <property type="match status" value="1"/>
</dbReference>
<dbReference type="InterPro" id="IPR003151">
    <property type="entry name" value="PIK-rel_kinase_FAT"/>
</dbReference>
<evidence type="ECO:0000256" key="5">
    <source>
        <dbReference type="ARBA" id="ARBA00022527"/>
    </source>
</evidence>
<evidence type="ECO:0000256" key="1">
    <source>
        <dbReference type="ARBA" id="ARBA00004123"/>
    </source>
</evidence>
<sequence>MASQNGLQSRRSLGKQRDIKIRDVPLSSLIPSHLASHLAADTSGEYGIDRETFSQLRREILSQSEDGEANANDNINDIYNLICVVVRAGLEQSLKPQGARALGDDIIGQTLDCLDIIRLAVQRAPAVLNGSAKPEFLKENNTQSPLFVWVLSSLLTLLCSWNDRSIQDKVCQAVSVIYGTQFKTIQLWYSVKSISRFLQACIGELIHSIESTKMPCGGVFPGNDLYFPVPTVEFLSCLDELGLPRDCCGKSELGNPQTVAMACLRFIDAITCPIDLSLTDSKASLLRESFNHGLHFAVRLWKAIFEWLDVNTVAVGEQSLTSLLVEFVSFSRKLCSYSTRLSSRIDQKVLLPLFQCVVDLVDPEQLKRSVELQQVLAEFLMEVIRLSQSSAGVEGLVEELFFYPLSDIGANSDFFQTLHQSLQHVLVRVVAGEHRAKLGSKVFRRVGLFDKDRGSTSRSYAPDKKDSPIVASVDASTDERAPKRPRLSNVEDQNDHPDLSSVISNKIYSTLGIFPPNGLEDLDEDAMQDFSNLSPVDKCIIIMNLGRLACAWTQSLCGEEYSNIAGQTYMCKFGHLRNIISSILPRIEDSGSCRISAMIAIRNIVNHDLRHANPFVSGIAYTEISKLATLLRLTPAALFRPYWRTLSQLVIKNFQARPQMADQLCDLLGMEVNGFLRLTTTYTLPYLVLTRKKDIISRIAMTHSKKSISELIKTRSHLASILSLLLVQPLPNPEAAIPCILQELSVKFNDPTLSKLVRSECVPITCELLRGLGGSGEGKGSKYYDALEYIASVTPRQVGRGVVAKPENLSVFIEEHVLGVVTEFVHVINDFQVLQPIPEKKRDIIALGEMIKIAKGNIGIALPQICACLRAALDTSDLRDHAFATWNTMILALNEVDLEPLVDQTFAIILKYWEFLTEETKKKEIELVDYILRNNDDTLIAVYETLPSLESIPELSEQNKKIENLKQGMDIRSKFMALCRRCQSDNFAVVERALVELLPNLTNHEEFIHGSVFSEQPDKSLVGKVTRTLLDCCVKYNPSSPTIVSLSAQCLGLIGCLDPNRIESIKEKKDIVVLSNFERSDETLDFIIFCLQNILVDAFLAASNSRTQGFLAYAMQALLTTGNISTAIPPRSQDPQSSDLYRRWLELPELSRNTLTPFLNSKYSVTIGAISTSCQYPLFTPSLNHSEWLRTFVLDMLQKGKSRNIQILFSVFSRIIRTQEKSISVFLLPFAALNVAVSAIDEEREHLKGELTNILECPLPDHKGPERENLILFSESVFTVLDYLSRWLHGKKKEYTSITSIGNNASRSQKESLTESAVQIKRVEHLLSCIPAEIISKRAVECKSYARALFHWEQYIRQQKSRPETDAMELESLYQRLQDIYTQIDEPDGIEGISSHLHVLDLDQQILEHRNSGRWTAAQSWYELQLNKSPKDLDTQINLLTCLKESGQYGILLNQFDSLKKNEAIIPKMLPLAIESSWGKKDELGKIIEELRMNVASGFTLNSVSTFQASHDGTLKLHVLSEIELLTSDSYDNFSTPRNELFTVLDRRLDMLGGCISDKQYVLGIRQAVMDLSPAYHDLEVASVWQRIARLARKANWKDQAFNAVLHSAQLNDQNSTIEYARLLWKEGLHRKAIQTLEGAISANVFGPNGRSETSDNDASRPTKGNEQNLLMARAYLLLAKWMDSAGQTQSDFIVSRYRQAIHYHSKWEKVHYYLGKHYAKILESEKSKPLGKEGQKYLSGEASKLVINSYLRSLTFGNKYVSQTLPKVLTLWLEHAAAVDQPFDPKRGDNEDFQKHNMSQRKKNLDEMHSQLKKYISRISPALLFTILPQVVARICQSNTTVYNTLTSMIVRPVVAFPQQGLWTVLALLKSSSKDQALSHSIFRSPPGNQEQNPQREIFAPCRLAIPLQATLTPTLPSSHEPHFLKTFRAFPADTITIEAILDEALVLNSLQKPRKINIRGSDGKIYGLLCKPKDDLRKDQRLMEFNSMINRLLMRDLESNKRRLYIKTYAVTPLNEECGLIEWVNNLRTLRDIVTRLLKDRGVTVNYSEIRRNLDEACSDDSKLSVFREKVLKKYAPVLHEWFVETFPEPATWFAARLKYTRSSAVMSMVGYSLGLGDRHGENILFEEETGGILHVDFNCLFDKGLTFDKPELVPFRLTHNMTDAYGAYGYNGPFRKTCELTLGLLRQNEDSLMTILETFLHEPTTDFIGKKKRHNPRVPDTPEGVLELVRNKLRGLLPGESVPLSVGGHVDELILQATQDKNLAAMYIGWCPFF</sequence>
<dbReference type="HOGENOM" id="CLU_000178_4_1_1"/>
<dbReference type="Pfam" id="PF00454">
    <property type="entry name" value="PI3_PI4_kinase"/>
    <property type="match status" value="1"/>
</dbReference>
<dbReference type="InterPro" id="IPR036940">
    <property type="entry name" value="PI3/4_kinase_cat_sf"/>
</dbReference>
<comment type="similarity">
    <text evidence="2">Belongs to the PI3/PI4-kinase family. ATM subfamily.</text>
</comment>
<dbReference type="CDD" id="cd00892">
    <property type="entry name" value="PIKKc_ATR"/>
    <property type="match status" value="1"/>
</dbReference>
<dbReference type="InterPro" id="IPR003152">
    <property type="entry name" value="FATC_dom"/>
</dbReference>
<dbReference type="Gene3D" id="3.30.1010.10">
    <property type="entry name" value="Phosphatidylinositol 3-kinase Catalytic Subunit, Chain A, domain 4"/>
    <property type="match status" value="1"/>
</dbReference>
<dbReference type="InterPro" id="IPR050517">
    <property type="entry name" value="DDR_Repair_Kinase"/>
</dbReference>
<evidence type="ECO:0000256" key="8">
    <source>
        <dbReference type="ARBA" id="ARBA00022763"/>
    </source>
</evidence>
<dbReference type="FunFam" id="1.10.1070.11:FF:000031">
    <property type="entry name" value="Phosphatidyl inositol 3-kinase"/>
    <property type="match status" value="1"/>
</dbReference>
<dbReference type="EMBL" id="DS995737">
    <property type="protein sequence ID" value="EGE05156.1"/>
    <property type="molecule type" value="Genomic_DNA"/>
</dbReference>
<comment type="subcellular location">
    <subcellularLocation>
        <location evidence="1">Nucleus</location>
    </subcellularLocation>
</comment>
<dbReference type="Pfam" id="PF25030">
    <property type="entry name" value="M-HEAT_ATR"/>
    <property type="match status" value="1"/>
</dbReference>
<dbReference type="InterPro" id="IPR014009">
    <property type="entry name" value="PIK_FAT"/>
</dbReference>
<dbReference type="PROSITE" id="PS50290">
    <property type="entry name" value="PI3_4_KINASE_3"/>
    <property type="match status" value="1"/>
</dbReference>
<evidence type="ECO:0000259" key="16">
    <source>
        <dbReference type="PROSITE" id="PS51189"/>
    </source>
</evidence>
<keyword evidence="19" id="KW-1185">Reference proteome</keyword>
<keyword evidence="7" id="KW-0547">Nucleotide-binding</keyword>
<keyword evidence="8" id="KW-0227">DNA damage</keyword>
<comment type="subunit">
    <text evidence="3">Associates with DNA double-strand breaks.</text>
</comment>
<evidence type="ECO:0000313" key="19">
    <source>
        <dbReference type="Proteomes" id="UP000009169"/>
    </source>
</evidence>
<dbReference type="Pfam" id="PF08064">
    <property type="entry name" value="UME"/>
    <property type="match status" value="1"/>
</dbReference>
<feature type="domain" description="PI3K/PI4K catalytic" evidence="15">
    <location>
        <begin position="1942"/>
        <end position="2261"/>
    </location>
</feature>
<name>F2PTD8_TRIEC</name>
<evidence type="ECO:0000256" key="2">
    <source>
        <dbReference type="ARBA" id="ARBA00010769"/>
    </source>
</evidence>
<dbReference type="InterPro" id="IPR056802">
    <property type="entry name" value="ATR-like_M-HEAT"/>
</dbReference>
<dbReference type="GO" id="GO:0000077">
    <property type="term" value="P:DNA damage checkpoint signaling"/>
    <property type="evidence" value="ECO:0007669"/>
    <property type="project" value="TreeGrafter"/>
</dbReference>
<evidence type="ECO:0000313" key="18">
    <source>
        <dbReference type="EMBL" id="EGE05156.1"/>
    </source>
</evidence>
<dbReference type="Pfam" id="PF23593">
    <property type="entry name" value="HEAT_ATR"/>
    <property type="match status" value="1"/>
</dbReference>
<dbReference type="PROSITE" id="PS51190">
    <property type="entry name" value="FATC"/>
    <property type="match status" value="1"/>
</dbReference>
<keyword evidence="10" id="KW-0067">ATP-binding</keyword>
<evidence type="ECO:0000256" key="6">
    <source>
        <dbReference type="ARBA" id="ARBA00022679"/>
    </source>
</evidence>
<dbReference type="SMART" id="SM00802">
    <property type="entry name" value="UME"/>
    <property type="match status" value="1"/>
</dbReference>
<proteinExistence type="inferred from homology"/>
<keyword evidence="12" id="KW-0539">Nucleus</keyword>
<evidence type="ECO:0000256" key="12">
    <source>
        <dbReference type="ARBA" id="ARBA00023242"/>
    </source>
</evidence>
<dbReference type="Proteomes" id="UP000009169">
    <property type="component" value="Unassembled WGS sequence"/>
</dbReference>
<dbReference type="InterPro" id="IPR011009">
    <property type="entry name" value="Kinase-like_dom_sf"/>
</dbReference>
<feature type="domain" description="FATC" evidence="17">
    <location>
        <begin position="2245"/>
        <end position="2277"/>
    </location>
</feature>
<dbReference type="PANTHER" id="PTHR11139">
    <property type="entry name" value="ATAXIA TELANGIECTASIA MUTATED ATM -RELATED"/>
    <property type="match status" value="1"/>
</dbReference>
<dbReference type="GO" id="GO:0005634">
    <property type="term" value="C:nucleus"/>
    <property type="evidence" value="ECO:0007669"/>
    <property type="project" value="UniProtKB-SubCell"/>
</dbReference>
<dbReference type="GO" id="GO:0005694">
    <property type="term" value="C:chromosome"/>
    <property type="evidence" value="ECO:0007669"/>
    <property type="project" value="TreeGrafter"/>
</dbReference>
<dbReference type="GO" id="GO:0005524">
    <property type="term" value="F:ATP binding"/>
    <property type="evidence" value="ECO:0007669"/>
    <property type="project" value="UniProtKB-KW"/>
</dbReference>
<reference evidence="19" key="1">
    <citation type="journal article" date="2012" name="MBio">
        <title>Comparative genome analysis of Trichophyton rubrum and related dermatophytes reveals candidate genes involved in infection.</title>
        <authorList>
            <person name="Martinez D.A."/>
            <person name="Oliver B.G."/>
            <person name="Graeser Y."/>
            <person name="Goldberg J.M."/>
            <person name="Li W."/>
            <person name="Martinez-Rossi N.M."/>
            <person name="Monod M."/>
            <person name="Shelest E."/>
            <person name="Barton R.C."/>
            <person name="Birch E."/>
            <person name="Brakhage A.A."/>
            <person name="Chen Z."/>
            <person name="Gurr S.J."/>
            <person name="Heiman D."/>
            <person name="Heitman J."/>
            <person name="Kosti I."/>
            <person name="Rossi A."/>
            <person name="Saif S."/>
            <person name="Samalova M."/>
            <person name="Saunders C.W."/>
            <person name="Shea T."/>
            <person name="Summerbell R.C."/>
            <person name="Xu J."/>
            <person name="Young S."/>
            <person name="Zeng Q."/>
            <person name="Birren B.W."/>
            <person name="Cuomo C.A."/>
            <person name="White T.C."/>
        </authorList>
    </citation>
    <scope>NUCLEOTIDE SEQUENCE [LARGE SCALE GENOMIC DNA]</scope>
    <source>
        <strain evidence="19">ATCC MYA-4606 / CBS 127.97</strain>
    </source>
</reference>
<feature type="compositionally biased region" description="Basic and acidic residues" evidence="14">
    <location>
        <begin position="453"/>
        <end position="467"/>
    </location>
</feature>
<dbReference type="EC" id="2.7.11.1" evidence="4"/>
<feature type="region of interest" description="Disordered" evidence="14">
    <location>
        <begin position="1645"/>
        <end position="1665"/>
    </location>
</feature>
<dbReference type="SUPFAM" id="SSF56112">
    <property type="entry name" value="Protein kinase-like (PK-like)"/>
    <property type="match status" value="1"/>
</dbReference>
<dbReference type="InterPro" id="IPR057564">
    <property type="entry name" value="HEAT_ATR"/>
</dbReference>
<dbReference type="SUPFAM" id="SSF48371">
    <property type="entry name" value="ARM repeat"/>
    <property type="match status" value="1"/>
</dbReference>
<evidence type="ECO:0000256" key="11">
    <source>
        <dbReference type="ARBA" id="ARBA00023204"/>
    </source>
</evidence>
<accession>F2PTD8</accession>
<dbReference type="SMART" id="SM00146">
    <property type="entry name" value="PI3Kc"/>
    <property type="match status" value="1"/>
</dbReference>
<dbReference type="InterPro" id="IPR016024">
    <property type="entry name" value="ARM-type_fold"/>
</dbReference>
<evidence type="ECO:0000259" key="17">
    <source>
        <dbReference type="PROSITE" id="PS51190"/>
    </source>
</evidence>
<evidence type="ECO:0000256" key="9">
    <source>
        <dbReference type="ARBA" id="ARBA00022777"/>
    </source>
</evidence>
<organism evidence="18 19">
    <name type="scientific">Trichophyton equinum (strain ATCC MYA-4606 / CBS 127.97)</name>
    <name type="common">Horse ringworm fungus</name>
    <dbReference type="NCBI Taxonomy" id="559882"/>
    <lineage>
        <taxon>Eukaryota</taxon>
        <taxon>Fungi</taxon>
        <taxon>Dikarya</taxon>
        <taxon>Ascomycota</taxon>
        <taxon>Pezizomycotina</taxon>
        <taxon>Eurotiomycetes</taxon>
        <taxon>Eurotiomycetidae</taxon>
        <taxon>Onygenales</taxon>
        <taxon>Arthrodermataceae</taxon>
        <taxon>Trichophyton</taxon>
    </lineage>
</organism>
<gene>
    <name evidence="18" type="ORF">TEQG_04173</name>
</gene>
<evidence type="ECO:0000256" key="4">
    <source>
        <dbReference type="ARBA" id="ARBA00012513"/>
    </source>
</evidence>
<dbReference type="Pfam" id="PF02260">
    <property type="entry name" value="FATC"/>
    <property type="match status" value="1"/>
</dbReference>
<dbReference type="eggNOG" id="KOG0890">
    <property type="taxonomic scope" value="Eukaryota"/>
</dbReference>
<dbReference type="PANTHER" id="PTHR11139:SF125">
    <property type="entry name" value="SERINE_THREONINE-PROTEIN KINASE MEC1"/>
    <property type="match status" value="1"/>
</dbReference>
<feature type="domain" description="FAT" evidence="16">
    <location>
        <begin position="1334"/>
        <end position="1872"/>
    </location>
</feature>
<feature type="region of interest" description="Disordered" evidence="14">
    <location>
        <begin position="453"/>
        <end position="498"/>
    </location>
</feature>
<evidence type="ECO:0000256" key="10">
    <source>
        <dbReference type="ARBA" id="ARBA00022840"/>
    </source>
</evidence>
<dbReference type="OrthoDB" id="381190at2759"/>